<feature type="domain" description="ShKT" evidence="3">
    <location>
        <begin position="46"/>
        <end position="80"/>
    </location>
</feature>
<evidence type="ECO:0000313" key="5">
    <source>
        <dbReference type="Proteomes" id="UP001176961"/>
    </source>
</evidence>
<feature type="signal peptide" evidence="2">
    <location>
        <begin position="1"/>
        <end position="17"/>
    </location>
</feature>
<gene>
    <name evidence="4" type="ORF">CYNAS_LOCUS15176</name>
</gene>
<evidence type="ECO:0000259" key="3">
    <source>
        <dbReference type="PROSITE" id="PS51670"/>
    </source>
</evidence>
<feature type="disulfide bond" evidence="1">
    <location>
        <begin position="46"/>
        <end position="80"/>
    </location>
</feature>
<dbReference type="Pfam" id="PF01549">
    <property type="entry name" value="ShK"/>
    <property type="match status" value="1"/>
</dbReference>
<dbReference type="Gene3D" id="1.10.10.1940">
    <property type="match status" value="1"/>
</dbReference>
<evidence type="ECO:0000256" key="1">
    <source>
        <dbReference type="PROSITE-ProRule" id="PRU01005"/>
    </source>
</evidence>
<keyword evidence="5" id="KW-1185">Reference proteome</keyword>
<feature type="chain" id="PRO_5041364889" description="ShKT domain-containing protein" evidence="2">
    <location>
        <begin position="18"/>
        <end position="115"/>
    </location>
</feature>
<evidence type="ECO:0000256" key="2">
    <source>
        <dbReference type="SAM" id="SignalP"/>
    </source>
</evidence>
<evidence type="ECO:0000313" key="4">
    <source>
        <dbReference type="EMBL" id="CAJ0603193.1"/>
    </source>
</evidence>
<organism evidence="4 5">
    <name type="scientific">Cylicocyclus nassatus</name>
    <name type="common">Nematode worm</name>
    <dbReference type="NCBI Taxonomy" id="53992"/>
    <lineage>
        <taxon>Eukaryota</taxon>
        <taxon>Metazoa</taxon>
        <taxon>Ecdysozoa</taxon>
        <taxon>Nematoda</taxon>
        <taxon>Chromadorea</taxon>
        <taxon>Rhabditida</taxon>
        <taxon>Rhabditina</taxon>
        <taxon>Rhabditomorpha</taxon>
        <taxon>Strongyloidea</taxon>
        <taxon>Strongylidae</taxon>
        <taxon>Cylicocyclus</taxon>
    </lineage>
</organism>
<name>A0AA36H374_CYLNA</name>
<proteinExistence type="predicted"/>
<comment type="caution">
    <text evidence="4">The sequence shown here is derived from an EMBL/GenBank/DDBJ whole genome shotgun (WGS) entry which is preliminary data.</text>
</comment>
<accession>A0AA36H374</accession>
<dbReference type="EMBL" id="CATQJL010000305">
    <property type="protein sequence ID" value="CAJ0603193.1"/>
    <property type="molecule type" value="Genomic_DNA"/>
</dbReference>
<dbReference type="SMART" id="SM00254">
    <property type="entry name" value="ShKT"/>
    <property type="match status" value="1"/>
</dbReference>
<sequence>MIKVLICLMSFVAIVLSSIVNDNVISPEFILGTPLTETTIPPPKNCTDNITICDKYLSLCANKLYQPVMSIQCAKTCKFCTACEDKSEKPPRSTDIVYSSSIRYSSIIIYPSSVR</sequence>
<comment type="caution">
    <text evidence="1">Lacks conserved residue(s) required for the propagation of feature annotation.</text>
</comment>
<keyword evidence="1" id="KW-1015">Disulfide bond</keyword>
<reference evidence="4" key="1">
    <citation type="submission" date="2023-07" db="EMBL/GenBank/DDBJ databases">
        <authorList>
            <consortium name="CYATHOMIX"/>
        </authorList>
    </citation>
    <scope>NUCLEOTIDE SEQUENCE</scope>
    <source>
        <strain evidence="4">N/A</strain>
    </source>
</reference>
<dbReference type="InterPro" id="IPR003582">
    <property type="entry name" value="ShKT_dom"/>
</dbReference>
<dbReference type="Proteomes" id="UP001176961">
    <property type="component" value="Unassembled WGS sequence"/>
</dbReference>
<dbReference type="PROSITE" id="PS51670">
    <property type="entry name" value="SHKT"/>
    <property type="match status" value="1"/>
</dbReference>
<dbReference type="AlphaFoldDB" id="A0AA36H374"/>
<keyword evidence="2" id="KW-0732">Signal</keyword>
<protein>
    <recommendedName>
        <fullName evidence="3">ShKT domain-containing protein</fullName>
    </recommendedName>
</protein>